<keyword evidence="3" id="KW-0134">Cell wall</keyword>
<evidence type="ECO:0000313" key="11">
    <source>
        <dbReference type="Proteomes" id="UP001164929"/>
    </source>
</evidence>
<protein>
    <submittedName>
        <fullName evidence="10">LRR receptor-like serine/threonine-protein kinase</fullName>
    </submittedName>
</protein>
<dbReference type="SUPFAM" id="SSF52058">
    <property type="entry name" value="L domain-like"/>
    <property type="match status" value="1"/>
</dbReference>
<dbReference type="Proteomes" id="UP001164929">
    <property type="component" value="Chromosome 16"/>
</dbReference>
<accession>A0AAD6PU33</accession>
<dbReference type="InterPro" id="IPR032675">
    <property type="entry name" value="LRR_dom_sf"/>
</dbReference>
<keyword evidence="10" id="KW-0418">Kinase</keyword>
<dbReference type="FunFam" id="3.80.10.10:FF:000400">
    <property type="entry name" value="Nuclear pore complex protein NUP107"/>
    <property type="match status" value="1"/>
</dbReference>
<dbReference type="FunFam" id="3.80.10.10:FF:000041">
    <property type="entry name" value="LRR receptor-like serine/threonine-protein kinase ERECTA"/>
    <property type="match status" value="1"/>
</dbReference>
<dbReference type="EMBL" id="JAQIZT010000016">
    <property type="protein sequence ID" value="KAJ6967626.1"/>
    <property type="molecule type" value="Genomic_DNA"/>
</dbReference>
<name>A0AAD6PU33_9ROSI</name>
<comment type="subcellular location">
    <subcellularLocation>
        <location evidence="2">Membrane</location>
    </subcellularLocation>
    <subcellularLocation>
        <location evidence="1">Secreted</location>
        <location evidence="1">Cell wall</location>
    </subcellularLocation>
</comment>
<dbReference type="InterPro" id="IPR050994">
    <property type="entry name" value="At_inactive_RLKs"/>
</dbReference>
<dbReference type="PANTHER" id="PTHR48010">
    <property type="entry name" value="OS05G0588300 PROTEIN"/>
    <property type="match status" value="1"/>
</dbReference>
<dbReference type="PROSITE" id="PS51450">
    <property type="entry name" value="LRR"/>
    <property type="match status" value="1"/>
</dbReference>
<evidence type="ECO:0000256" key="6">
    <source>
        <dbReference type="ARBA" id="ARBA00022737"/>
    </source>
</evidence>
<comment type="similarity">
    <text evidence="9">Belongs to the polygalacturonase-inhibiting protein family.</text>
</comment>
<organism evidence="10 11">
    <name type="scientific">Populus alba x Populus x berolinensis</name>
    <dbReference type="NCBI Taxonomy" id="444605"/>
    <lineage>
        <taxon>Eukaryota</taxon>
        <taxon>Viridiplantae</taxon>
        <taxon>Streptophyta</taxon>
        <taxon>Embryophyta</taxon>
        <taxon>Tracheophyta</taxon>
        <taxon>Spermatophyta</taxon>
        <taxon>Magnoliopsida</taxon>
        <taxon>eudicotyledons</taxon>
        <taxon>Gunneridae</taxon>
        <taxon>Pentapetalae</taxon>
        <taxon>rosids</taxon>
        <taxon>fabids</taxon>
        <taxon>Malpighiales</taxon>
        <taxon>Salicaceae</taxon>
        <taxon>Saliceae</taxon>
        <taxon>Populus</taxon>
    </lineage>
</organism>
<keyword evidence="5" id="KW-0732">Signal</keyword>
<keyword evidence="3" id="KW-0964">Secreted</keyword>
<evidence type="ECO:0000256" key="3">
    <source>
        <dbReference type="ARBA" id="ARBA00022512"/>
    </source>
</evidence>
<dbReference type="SMART" id="SM00369">
    <property type="entry name" value="LRR_TYP"/>
    <property type="match status" value="3"/>
</dbReference>
<dbReference type="Gene3D" id="3.80.10.10">
    <property type="entry name" value="Ribonuclease Inhibitor"/>
    <property type="match status" value="3"/>
</dbReference>
<keyword evidence="10" id="KW-0808">Transferase</keyword>
<evidence type="ECO:0000256" key="4">
    <source>
        <dbReference type="ARBA" id="ARBA00022614"/>
    </source>
</evidence>
<dbReference type="PANTHER" id="PTHR48010:SF5">
    <property type="entry name" value="PROTEIN TOO MANY MOUTHS"/>
    <property type="match status" value="1"/>
</dbReference>
<gene>
    <name evidence="10" type="ORF">NC653_035753</name>
</gene>
<evidence type="ECO:0000313" key="10">
    <source>
        <dbReference type="EMBL" id="KAJ6967626.1"/>
    </source>
</evidence>
<evidence type="ECO:0000256" key="8">
    <source>
        <dbReference type="ARBA" id="ARBA00023180"/>
    </source>
</evidence>
<sequence>MAKLYLNKLFPKLVSSLAVLLLLRQFRYVVCQSTNSSESPLLPDDEETALDDFMTTLGGDSLLSSDCSFQGITCDCNSTVCNVTGLDLSNRKLDGQINATALASLVHLERIDLSYNQLYGSIPDVTMRSLPSLTYLDLSNNFLSGSIPLSLGSLSSLGYIDLSDNFLNGSIPLSLGSLSSLGYMYLDFNELTGQLPPELGRLGSLYALGLSSNNFSGELPGNYYNFTEMQWFSVAGNRLTGQVPRFIANWTGLNYLYLSGNDFKGELPLDLLFNMSNLEYLVVSDVRSSAGFPFPEYANMTAITFLMIRNCSISGEIPPYIGDWTWLTYLFLTGNMLNGTVPAWLPHTIEDKADLSYNNFEIPRDGPKKGERKLKMNSIRDLTDKCGGKPKYDSLYINCGGGGTGKKELKDFNIKEMASGTNKTWTQSFTAFVGDDHLLTIHFFWAGKGSFPVPDFSYTPVALYDRKQALTILLLAMKCVKLSPTLRPKISEVVSVLEGEKRIDEIFEDDDTPSTNIGGMCGACSRGGKIGVCVSKPAAAAAAAREEVVVRRVSPPPQSPAPAAAVATKGHSGLLSNSKSGHPVLLSSKSGQLVGDSKRMKGLFKSKPRTPVDIVRQTRDLLIYADQSSASLSDSKREEKELLTRHKSTVAEFLSKNYDWVSSAVTYV</sequence>
<comment type="caution">
    <text evidence="10">The sequence shown here is derived from an EMBL/GenBank/DDBJ whole genome shotgun (WGS) entry which is preliminary data.</text>
</comment>
<keyword evidence="10" id="KW-0675">Receptor</keyword>
<evidence type="ECO:0000256" key="7">
    <source>
        <dbReference type="ARBA" id="ARBA00023136"/>
    </source>
</evidence>
<dbReference type="GO" id="GO:0016301">
    <property type="term" value="F:kinase activity"/>
    <property type="evidence" value="ECO:0007669"/>
    <property type="project" value="UniProtKB-KW"/>
</dbReference>
<evidence type="ECO:0000256" key="2">
    <source>
        <dbReference type="ARBA" id="ARBA00004370"/>
    </source>
</evidence>
<keyword evidence="6" id="KW-0677">Repeat</keyword>
<dbReference type="Pfam" id="PF00560">
    <property type="entry name" value="LRR_1"/>
    <property type="match status" value="3"/>
</dbReference>
<keyword evidence="7" id="KW-0472">Membrane</keyword>
<evidence type="ECO:0000256" key="9">
    <source>
        <dbReference type="ARBA" id="ARBA00038043"/>
    </source>
</evidence>
<keyword evidence="11" id="KW-1185">Reference proteome</keyword>
<evidence type="ECO:0000256" key="5">
    <source>
        <dbReference type="ARBA" id="ARBA00022729"/>
    </source>
</evidence>
<reference evidence="10 11" key="1">
    <citation type="journal article" date="2023" name="Mol. Ecol. Resour.">
        <title>Chromosome-level genome assembly of a triploid poplar Populus alba 'Berolinensis'.</title>
        <authorList>
            <person name="Chen S."/>
            <person name="Yu Y."/>
            <person name="Wang X."/>
            <person name="Wang S."/>
            <person name="Zhang T."/>
            <person name="Zhou Y."/>
            <person name="He R."/>
            <person name="Meng N."/>
            <person name="Wang Y."/>
            <person name="Liu W."/>
            <person name="Liu Z."/>
            <person name="Liu J."/>
            <person name="Guo Q."/>
            <person name="Huang H."/>
            <person name="Sederoff R.R."/>
            <person name="Wang G."/>
            <person name="Qu G."/>
            <person name="Chen S."/>
        </authorList>
    </citation>
    <scope>NUCLEOTIDE SEQUENCE [LARGE SCALE GENOMIC DNA]</scope>
    <source>
        <strain evidence="10">SC-2020</strain>
    </source>
</reference>
<dbReference type="AlphaFoldDB" id="A0AAD6PU33"/>
<dbReference type="GO" id="GO:0016020">
    <property type="term" value="C:membrane"/>
    <property type="evidence" value="ECO:0007669"/>
    <property type="project" value="UniProtKB-SubCell"/>
</dbReference>
<keyword evidence="4" id="KW-0433">Leucine-rich repeat</keyword>
<keyword evidence="8" id="KW-0325">Glycoprotein</keyword>
<dbReference type="InterPro" id="IPR003591">
    <property type="entry name" value="Leu-rich_rpt_typical-subtyp"/>
</dbReference>
<dbReference type="InterPro" id="IPR001611">
    <property type="entry name" value="Leu-rich_rpt"/>
</dbReference>
<evidence type="ECO:0000256" key="1">
    <source>
        <dbReference type="ARBA" id="ARBA00004191"/>
    </source>
</evidence>
<proteinExistence type="inferred from homology"/>